<dbReference type="EMBL" id="AMFJ01000262">
    <property type="protein sequence ID" value="EKE28950.1"/>
    <property type="molecule type" value="Genomic_DNA"/>
</dbReference>
<organism evidence="1">
    <name type="scientific">uncultured bacterium</name>
    <name type="common">gcode 4</name>
    <dbReference type="NCBI Taxonomy" id="1234023"/>
    <lineage>
        <taxon>Bacteria</taxon>
        <taxon>environmental samples</taxon>
    </lineage>
</organism>
<protein>
    <submittedName>
        <fullName evidence="1">Uncharacterized protein</fullName>
    </submittedName>
</protein>
<comment type="caution">
    <text evidence="1">The sequence shown here is derived from an EMBL/GenBank/DDBJ whole genome shotgun (WGS) entry which is preliminary data.</text>
</comment>
<sequence>MTKNFPSEEESSSTDLNQSLWSIFHILGSYDTRKFPTKSDYLRSLGKPAIMEIISRFEEVLALGCDEKMDDFVLPQTRNQDHYAVWETLWYVANPQDPRDDYEYKKSTVISIETYDSWLTVDKYDLNIFFENWDTIPLRSIRVVSQEEVDIIKGKDLLPRLEKLLSIRWEEPFIKMLRKLLNQQNMPARQEEVKGLINVLLQRQQQVVILPGERQSGHYKAWDLVWYYPNDLYDRDMRWAEDDEYYYHFGKVQEAYWDWEVSRNAKLVIWWREFSLRSYKVFSCEEIIKIHNEHLFEPLKNGAGHFEGMMPEVLFFNIQNWLKQAEELKIISLEDFFKVKEATFERKVPKRI</sequence>
<accession>K2GZK1</accession>
<name>K2GZK1_9BACT</name>
<proteinExistence type="predicted"/>
<evidence type="ECO:0000313" key="1">
    <source>
        <dbReference type="EMBL" id="EKE28950.1"/>
    </source>
</evidence>
<dbReference type="AlphaFoldDB" id="K2GZK1"/>
<gene>
    <name evidence="1" type="ORF">ACD_2C00262G0003</name>
</gene>
<reference evidence="1" key="1">
    <citation type="journal article" date="2012" name="Science">
        <title>Fermentation, hydrogen, and sulfur metabolism in multiple uncultivated bacterial phyla.</title>
        <authorList>
            <person name="Wrighton K.C."/>
            <person name="Thomas B.C."/>
            <person name="Sharon I."/>
            <person name="Miller C.S."/>
            <person name="Castelle C.J."/>
            <person name="VerBerkmoes N.C."/>
            <person name="Wilkins M.J."/>
            <person name="Hettich R.L."/>
            <person name="Lipton M.S."/>
            <person name="Williams K.H."/>
            <person name="Long P.E."/>
            <person name="Banfield J.F."/>
        </authorList>
    </citation>
    <scope>NUCLEOTIDE SEQUENCE [LARGE SCALE GENOMIC DNA]</scope>
</reference>